<dbReference type="PROSITE" id="PS01095">
    <property type="entry name" value="GH18_1"/>
    <property type="match status" value="1"/>
</dbReference>
<dbReference type="GO" id="GO:0005576">
    <property type="term" value="C:extracellular region"/>
    <property type="evidence" value="ECO:0007669"/>
    <property type="project" value="TreeGrafter"/>
</dbReference>
<dbReference type="Gene3D" id="3.20.20.80">
    <property type="entry name" value="Glycosidases"/>
    <property type="match status" value="1"/>
</dbReference>
<dbReference type="GO" id="GO:0006032">
    <property type="term" value="P:chitin catabolic process"/>
    <property type="evidence" value="ECO:0007669"/>
    <property type="project" value="TreeGrafter"/>
</dbReference>
<accession>A0A6J0BKY6</accession>
<proteinExistence type="inferred from homology"/>
<evidence type="ECO:0000256" key="1">
    <source>
        <dbReference type="ARBA" id="ARBA00022801"/>
    </source>
</evidence>
<dbReference type="InterPro" id="IPR001223">
    <property type="entry name" value="Glyco_hydro18_cat"/>
</dbReference>
<dbReference type="KEGG" id="nlo:107220990"/>
<evidence type="ECO:0000256" key="5">
    <source>
        <dbReference type="SAM" id="SignalP"/>
    </source>
</evidence>
<keyword evidence="2 3" id="KW-0326">Glycosidase</keyword>
<organism evidence="8">
    <name type="scientific">Neodiprion lecontei</name>
    <name type="common">Redheaded pine sawfly</name>
    <dbReference type="NCBI Taxonomy" id="441921"/>
    <lineage>
        <taxon>Eukaryota</taxon>
        <taxon>Metazoa</taxon>
        <taxon>Ecdysozoa</taxon>
        <taxon>Arthropoda</taxon>
        <taxon>Hexapoda</taxon>
        <taxon>Insecta</taxon>
        <taxon>Pterygota</taxon>
        <taxon>Neoptera</taxon>
        <taxon>Endopterygota</taxon>
        <taxon>Hymenoptera</taxon>
        <taxon>Tenthredinoidea</taxon>
        <taxon>Diprionidae</taxon>
        <taxon>Diprioninae</taxon>
        <taxon>Neodiprion</taxon>
    </lineage>
</organism>
<dbReference type="RefSeq" id="XP_015515301.2">
    <property type="nucleotide sequence ID" value="XM_015659815.2"/>
</dbReference>
<dbReference type="Pfam" id="PF00704">
    <property type="entry name" value="Glyco_hydro_18"/>
    <property type="match status" value="1"/>
</dbReference>
<reference evidence="8" key="1">
    <citation type="submission" date="2025-08" db="UniProtKB">
        <authorList>
            <consortium name="RefSeq"/>
        </authorList>
    </citation>
    <scope>IDENTIFICATION</scope>
    <source>
        <tissue evidence="8">Thorax and Abdomen</tissue>
    </source>
</reference>
<feature type="signal peptide" evidence="5">
    <location>
        <begin position="1"/>
        <end position="29"/>
    </location>
</feature>
<dbReference type="InterPro" id="IPR050314">
    <property type="entry name" value="Glycosyl_Hydrlase_18"/>
</dbReference>
<dbReference type="PROSITE" id="PS51910">
    <property type="entry name" value="GH18_2"/>
    <property type="match status" value="1"/>
</dbReference>
<evidence type="ECO:0000256" key="2">
    <source>
        <dbReference type="ARBA" id="ARBA00023295"/>
    </source>
</evidence>
<dbReference type="InterPro" id="IPR029070">
    <property type="entry name" value="Chitinase_insertion_sf"/>
</dbReference>
<dbReference type="PANTHER" id="PTHR11177">
    <property type="entry name" value="CHITINASE"/>
    <property type="match status" value="1"/>
</dbReference>
<dbReference type="InterPro" id="IPR011583">
    <property type="entry name" value="Chitinase_II/V-like_cat"/>
</dbReference>
<dbReference type="InParanoid" id="A0A6J0BKY6"/>
<dbReference type="GeneID" id="107220990"/>
<keyword evidence="5" id="KW-0732">Signal</keyword>
<sequence>MGNHLGFVTSGAFLIIFAAALIALQIVNGLQATTRPQHDKVVVCYVSSWAIYRPGNGRFGFDELQAEHCTHLVYAFAGLNASTSSIRSIDPWADLEEGGAKGGYKRMTELRNKHPGLKVTIAIGGWNEGSANYSELAASPQRRQTFVNSAVDFVRKYNFDGLDLDWEFPTQRGGAPHDKENFVLLAKDLSTAFRSRGLLLTAALGAGIATINAAYDVARLSEYLDYIHVMAYDYHGAWNMKVLSNAPLGRAADQLSVEDSIQHLLKLGAPRRKLVLGLPTYGRTFVLTSLLSGANDSPIGAEAMSTGFQGPYTRENGFMGYNEICSELVKEKNGWRTGWDKASGTAWAVKGDKAITFDNPNSMMMKADYAAEMKLAGVMVWSIDTDDFLGTCANINAEKLDPLLGLDYPLMRSINFALSRAPSSHDSNDNLVPDDVEPPIPDSGLQASLSSVILIISLVSSLC</sequence>
<dbReference type="InterPro" id="IPR001579">
    <property type="entry name" value="Glyco_hydro_18_chit_AS"/>
</dbReference>
<evidence type="ECO:0000256" key="4">
    <source>
        <dbReference type="RuleBase" id="RU004453"/>
    </source>
</evidence>
<dbReference type="Proteomes" id="UP000829291">
    <property type="component" value="Chromosome 4"/>
</dbReference>
<feature type="chain" id="PRO_5046292844" evidence="5">
    <location>
        <begin position="30"/>
        <end position="463"/>
    </location>
</feature>
<dbReference type="SUPFAM" id="SSF51445">
    <property type="entry name" value="(Trans)glycosidases"/>
    <property type="match status" value="1"/>
</dbReference>
<evidence type="ECO:0000259" key="6">
    <source>
        <dbReference type="PROSITE" id="PS51910"/>
    </source>
</evidence>
<feature type="domain" description="GH18" evidence="6">
    <location>
        <begin position="40"/>
        <end position="421"/>
    </location>
</feature>
<dbReference type="GO" id="GO:0004568">
    <property type="term" value="F:chitinase activity"/>
    <property type="evidence" value="ECO:0007669"/>
    <property type="project" value="UniProtKB-ARBA"/>
</dbReference>
<dbReference type="AlphaFoldDB" id="A0A6J0BKY6"/>
<dbReference type="Gene3D" id="3.10.50.10">
    <property type="match status" value="1"/>
</dbReference>
<dbReference type="OrthoDB" id="73875at2759"/>
<dbReference type="FunCoup" id="A0A6J0BKY6">
    <property type="interactions" value="53"/>
</dbReference>
<evidence type="ECO:0000313" key="8">
    <source>
        <dbReference type="RefSeq" id="XP_015515301.2"/>
    </source>
</evidence>
<protein>
    <submittedName>
        <fullName evidence="8">Probable chitinase 2</fullName>
    </submittedName>
</protein>
<gene>
    <name evidence="8" type="primary">LOC107220990</name>
</gene>
<dbReference type="PANTHER" id="PTHR11177:SF403">
    <property type="entry name" value="CHITINASE 2-RELATED"/>
    <property type="match status" value="1"/>
</dbReference>
<name>A0A6J0BKY6_NEOLC</name>
<dbReference type="InterPro" id="IPR017853">
    <property type="entry name" value="GH"/>
</dbReference>
<dbReference type="GO" id="GO:0008061">
    <property type="term" value="F:chitin binding"/>
    <property type="evidence" value="ECO:0007669"/>
    <property type="project" value="InterPro"/>
</dbReference>
<dbReference type="GO" id="GO:0005975">
    <property type="term" value="P:carbohydrate metabolic process"/>
    <property type="evidence" value="ECO:0007669"/>
    <property type="project" value="InterPro"/>
</dbReference>
<comment type="similarity">
    <text evidence="4">Belongs to the glycosyl hydrolase 18 family.</text>
</comment>
<evidence type="ECO:0000256" key="3">
    <source>
        <dbReference type="RuleBase" id="RU000489"/>
    </source>
</evidence>
<keyword evidence="1 3" id="KW-0378">Hydrolase</keyword>
<keyword evidence="7" id="KW-1185">Reference proteome</keyword>
<dbReference type="SUPFAM" id="SSF54556">
    <property type="entry name" value="Chitinase insertion domain"/>
    <property type="match status" value="1"/>
</dbReference>
<evidence type="ECO:0000313" key="7">
    <source>
        <dbReference type="Proteomes" id="UP000829291"/>
    </source>
</evidence>
<dbReference type="SMART" id="SM00636">
    <property type="entry name" value="Glyco_18"/>
    <property type="match status" value="1"/>
</dbReference>
<dbReference type="CDD" id="cd02872">
    <property type="entry name" value="GH18_chitolectin_chitotriosidase"/>
    <property type="match status" value="1"/>
</dbReference>